<dbReference type="PANTHER" id="PTHR33258">
    <property type="entry name" value="TRANSPOSASE INSL FOR INSERTION SEQUENCE ELEMENT IS186A-RELATED"/>
    <property type="match status" value="1"/>
</dbReference>
<accession>A0A7T7CA14</accession>
<evidence type="ECO:0000256" key="1">
    <source>
        <dbReference type="ARBA" id="ARBA00010075"/>
    </source>
</evidence>
<dbReference type="InterPro" id="IPR002559">
    <property type="entry name" value="Transposase_11"/>
</dbReference>
<dbReference type="EMBL" id="CP054705">
    <property type="protein sequence ID" value="QQK74388.1"/>
    <property type="molecule type" value="Genomic_DNA"/>
</dbReference>
<comment type="similarity">
    <text evidence="1">Belongs to the transposase 11 family.</text>
</comment>
<dbReference type="KEGG" id="scia:HUG15_03005"/>
<dbReference type="EMBL" id="CP054705">
    <property type="protein sequence ID" value="QQK76118.1"/>
    <property type="molecule type" value="Genomic_DNA"/>
</dbReference>
<dbReference type="KEGG" id="scia:HUG15_21045"/>
<evidence type="ECO:0000313" key="11">
    <source>
        <dbReference type="EMBL" id="QQK77818.1"/>
    </source>
</evidence>
<dbReference type="GO" id="GO:0003677">
    <property type="term" value="F:DNA binding"/>
    <property type="evidence" value="ECO:0007669"/>
    <property type="project" value="UniProtKB-KW"/>
</dbReference>
<evidence type="ECO:0000256" key="3">
    <source>
        <dbReference type="ARBA" id="ARBA00023125"/>
    </source>
</evidence>
<dbReference type="EMBL" id="CP054705">
    <property type="protein sequence ID" value="QQK74671.1"/>
    <property type="molecule type" value="Genomic_DNA"/>
</dbReference>
<protein>
    <submittedName>
        <fullName evidence="7">IS4 family transposase</fullName>
    </submittedName>
</protein>
<sequence length="373" mass="43348">MGQSNTLLKVFKSFVSMEEIENILRSHDYQEVGRKWLGTDQIFFWLLASSEQWQNYRESENKLKIDPSLKAVDHTTLSTKASILPYEAVKEILELLGSRFNRETRRSMDLPVSLAALDSTTMTVGENRLPWAPYHGKRNGVKMHTFFRVDTLLPIQVEASKGLTHDAAVAHSFSHQLITSVRDRAYATIRDFDNLEDEDKGFVIRLKTSIYTEEREPIPRVTSEHSRVFDDYSAKIGKGKKQSNHRFRIVCFYDDEGNTLRVATNLSTLFAEDIADLYKARWQIELFHRFLKQHLNLNHFFGTTPNAVYGQLFCAIMVYMVLRFLYNQLAPVWRMTRRTFIQFARELILGTSPLEVKDTLAQFLDDRKNMTPT</sequence>
<dbReference type="InterPro" id="IPR047952">
    <property type="entry name" value="Transpos_IS4"/>
</dbReference>
<dbReference type="NCBIfam" id="NF033592">
    <property type="entry name" value="transpos_IS4_1"/>
    <property type="match status" value="1"/>
</dbReference>
<evidence type="ECO:0000313" key="7">
    <source>
        <dbReference type="EMBL" id="QQK74388.1"/>
    </source>
</evidence>
<keyword evidence="4" id="KW-0233">DNA recombination</keyword>
<dbReference type="GO" id="GO:0004803">
    <property type="term" value="F:transposase activity"/>
    <property type="evidence" value="ECO:0007669"/>
    <property type="project" value="InterPro"/>
</dbReference>
<dbReference type="KEGG" id="scia:HUG15_19915"/>
<dbReference type="RefSeq" id="WP_200125136.1">
    <property type="nucleotide sequence ID" value="NZ_CP054705.1"/>
</dbReference>
<keyword evidence="5" id="KW-0472">Membrane</keyword>
<dbReference type="EMBL" id="CP054705">
    <property type="protein sequence ID" value="QQK77627.1"/>
    <property type="molecule type" value="Genomic_DNA"/>
</dbReference>
<dbReference type="KEGG" id="scia:HUG15_11485"/>
<evidence type="ECO:0000313" key="9">
    <source>
        <dbReference type="EMBL" id="QQK76118.1"/>
    </source>
</evidence>
<dbReference type="GO" id="GO:0006313">
    <property type="term" value="P:DNA transposition"/>
    <property type="evidence" value="ECO:0007669"/>
    <property type="project" value="InterPro"/>
</dbReference>
<feature type="transmembrane region" description="Helical" evidence="5">
    <location>
        <begin position="308"/>
        <end position="326"/>
    </location>
</feature>
<evidence type="ECO:0000256" key="5">
    <source>
        <dbReference type="SAM" id="Phobius"/>
    </source>
</evidence>
<evidence type="ECO:0000313" key="12">
    <source>
        <dbReference type="Proteomes" id="UP000595823"/>
    </source>
</evidence>
<proteinExistence type="inferred from homology"/>
<keyword evidence="2" id="KW-0815">Transposition</keyword>
<dbReference type="SUPFAM" id="SSF53098">
    <property type="entry name" value="Ribonuclease H-like"/>
    <property type="match status" value="1"/>
</dbReference>
<keyword evidence="5" id="KW-1133">Transmembrane helix</keyword>
<name>A0A7T7CA14_9BACI</name>
<evidence type="ECO:0000259" key="6">
    <source>
        <dbReference type="Pfam" id="PF01609"/>
    </source>
</evidence>
<evidence type="ECO:0000256" key="2">
    <source>
        <dbReference type="ARBA" id="ARBA00022578"/>
    </source>
</evidence>
<reference evidence="7 12" key="1">
    <citation type="submission" date="2020-06" db="EMBL/GenBank/DDBJ databases">
        <title>Genomic analysis of Salicibibacter sp. NKC5-3.</title>
        <authorList>
            <person name="Oh Y.J."/>
        </authorList>
    </citation>
    <scope>NUCLEOTIDE SEQUENCE [LARGE SCALE GENOMIC DNA]</scope>
    <source>
        <strain evidence="7 12">NKC5-3</strain>
    </source>
</reference>
<dbReference type="KEGG" id="scia:HUG15_01375"/>
<dbReference type="Pfam" id="PF01609">
    <property type="entry name" value="DDE_Tnp_1"/>
    <property type="match status" value="1"/>
</dbReference>
<evidence type="ECO:0000313" key="8">
    <source>
        <dbReference type="EMBL" id="QQK74671.1"/>
    </source>
</evidence>
<dbReference type="AlphaFoldDB" id="A0A7T7CA14"/>
<dbReference type="InterPro" id="IPR012337">
    <property type="entry name" value="RNaseH-like_sf"/>
</dbReference>
<keyword evidence="3" id="KW-0238">DNA-binding</keyword>
<dbReference type="Gene3D" id="3.90.350.10">
    <property type="entry name" value="Transposase Inhibitor Protein From Tn5, Chain A, domain 1"/>
    <property type="match status" value="1"/>
</dbReference>
<keyword evidence="12" id="KW-1185">Reference proteome</keyword>
<feature type="domain" description="Transposase IS4-like" evidence="6">
    <location>
        <begin position="114"/>
        <end position="320"/>
    </location>
</feature>
<dbReference type="EMBL" id="CP054705">
    <property type="protein sequence ID" value="QQK77818.1"/>
    <property type="molecule type" value="Genomic_DNA"/>
</dbReference>
<dbReference type="PANTHER" id="PTHR33258:SF1">
    <property type="entry name" value="TRANSPOSASE INSL FOR INSERTION SEQUENCE ELEMENT IS186A-RELATED"/>
    <property type="match status" value="1"/>
</dbReference>
<evidence type="ECO:0000313" key="10">
    <source>
        <dbReference type="EMBL" id="QQK77627.1"/>
    </source>
</evidence>
<dbReference type="Proteomes" id="UP000595823">
    <property type="component" value="Chromosome"/>
</dbReference>
<keyword evidence="5" id="KW-0812">Transmembrane</keyword>
<organism evidence="7 12">
    <name type="scientific">Salicibibacter cibarius</name>
    <dbReference type="NCBI Taxonomy" id="2743000"/>
    <lineage>
        <taxon>Bacteria</taxon>
        <taxon>Bacillati</taxon>
        <taxon>Bacillota</taxon>
        <taxon>Bacilli</taxon>
        <taxon>Bacillales</taxon>
        <taxon>Bacillaceae</taxon>
        <taxon>Salicibibacter</taxon>
    </lineage>
</organism>
<evidence type="ECO:0000256" key="4">
    <source>
        <dbReference type="ARBA" id="ARBA00023172"/>
    </source>
</evidence>
<gene>
    <name evidence="7" type="ORF">HUG15_01375</name>
    <name evidence="8" type="ORF">HUG15_03005</name>
    <name evidence="9" type="ORF">HUG15_11485</name>
    <name evidence="10" type="ORF">HUG15_19915</name>
    <name evidence="11" type="ORF">HUG15_21045</name>
</gene>